<feature type="transmembrane region" description="Helical" evidence="9">
    <location>
        <begin position="323"/>
        <end position="342"/>
    </location>
</feature>
<evidence type="ECO:0000256" key="4">
    <source>
        <dbReference type="ARBA" id="ARBA00022475"/>
    </source>
</evidence>
<comment type="similarity">
    <text evidence="2 9">Belongs to the branched chain amino acid transporter family.</text>
</comment>
<evidence type="ECO:0000256" key="6">
    <source>
        <dbReference type="ARBA" id="ARBA00022970"/>
    </source>
</evidence>
<feature type="transmembrane region" description="Helical" evidence="9">
    <location>
        <begin position="417"/>
        <end position="441"/>
    </location>
</feature>
<comment type="function">
    <text evidence="9">Component of the transport system for branched-chain amino acids.</text>
</comment>
<evidence type="ECO:0000256" key="5">
    <source>
        <dbReference type="ARBA" id="ARBA00022692"/>
    </source>
</evidence>
<reference evidence="10 11" key="1">
    <citation type="journal article" date="2015" name="Genome Announc.">
        <title>Expanding the biotechnology potential of lactobacilli through comparative genomics of 213 strains and associated genera.</title>
        <authorList>
            <person name="Sun Z."/>
            <person name="Harris H.M."/>
            <person name="McCann A."/>
            <person name="Guo C."/>
            <person name="Argimon S."/>
            <person name="Zhang W."/>
            <person name="Yang X."/>
            <person name="Jeffery I.B."/>
            <person name="Cooney J.C."/>
            <person name="Kagawa T.F."/>
            <person name="Liu W."/>
            <person name="Song Y."/>
            <person name="Salvetti E."/>
            <person name="Wrobel A."/>
            <person name="Rasinkangas P."/>
            <person name="Parkhill J."/>
            <person name="Rea M.C."/>
            <person name="O'Sullivan O."/>
            <person name="Ritari J."/>
            <person name="Douillard F.P."/>
            <person name="Paul Ross R."/>
            <person name="Yang R."/>
            <person name="Briner A.E."/>
            <person name="Felis G.E."/>
            <person name="de Vos W.M."/>
            <person name="Barrangou R."/>
            <person name="Klaenhammer T.R."/>
            <person name="Caufield P.W."/>
            <person name="Cui Y."/>
            <person name="Zhang H."/>
            <person name="O'Toole P.W."/>
        </authorList>
    </citation>
    <scope>NUCLEOTIDE SEQUENCE [LARGE SCALE GENOMIC DNA]</scope>
    <source>
        <strain evidence="10 11">DSM 20634</strain>
    </source>
</reference>
<dbReference type="GO" id="GO:0015820">
    <property type="term" value="P:L-leucine transport"/>
    <property type="evidence" value="ECO:0007669"/>
    <property type="project" value="TreeGrafter"/>
</dbReference>
<dbReference type="PATRIC" id="fig|1423813.3.peg.243"/>
<feature type="transmembrane region" description="Helical" evidence="9">
    <location>
        <begin position="239"/>
        <end position="257"/>
    </location>
</feature>
<keyword evidence="6 9" id="KW-0029">Amino-acid transport</keyword>
<comment type="caution">
    <text evidence="10">The sequence shown here is derived from an EMBL/GenBank/DDBJ whole genome shotgun (WGS) entry which is preliminary data.</text>
</comment>
<evidence type="ECO:0000313" key="11">
    <source>
        <dbReference type="Proteomes" id="UP000051733"/>
    </source>
</evidence>
<feature type="transmembrane region" description="Helical" evidence="9">
    <location>
        <begin position="125"/>
        <end position="144"/>
    </location>
</feature>
<evidence type="ECO:0000256" key="3">
    <source>
        <dbReference type="ARBA" id="ARBA00022448"/>
    </source>
</evidence>
<sequence length="449" mass="47714">MGIKMMNKKLSGRDMLFIGMMLFGMFFGAGNLIFPAFVGQEAGTNYWPALIGFLISGVGLPLLGVAAIGITKTNGVFSLAHKVNRAYAYAFTILLYLCIGPLFALPRLASISYSVGLTPFVSVHHQGGGLLLYSVIFFAVAWWFARKPSKIMVYVGKVLTPAFLILLGILLLMVLIKPLGHGQAAAGSYASVPLVAGFTAGYSTMDALAALAFGIIVVNAIKGLGVTQPTQIARDTIRAGGLAVLLMAVIYGLLALLGRNALGPFARAENGGPILANVAHAYFGDFGNGLLAVIVIIACLKTAIGLITAFGDTFKELFPRVPYQLLIGIASVVPLIFANVGLERLLVISTPILYFIYPLAITLILLGLLSPILGESRWLFGTVTLFTIFPAIFDGLNAMPASLHTGWVATLLHIGNWLPGFSMGLGWTVPALIGLVLGLGLQRVYRQTR</sequence>
<feature type="transmembrane region" description="Helical" evidence="9">
    <location>
        <begin position="46"/>
        <end position="70"/>
    </location>
</feature>
<evidence type="ECO:0000256" key="2">
    <source>
        <dbReference type="ARBA" id="ARBA00008540"/>
    </source>
</evidence>
<evidence type="ECO:0000256" key="1">
    <source>
        <dbReference type="ARBA" id="ARBA00004651"/>
    </source>
</evidence>
<evidence type="ECO:0000256" key="7">
    <source>
        <dbReference type="ARBA" id="ARBA00022989"/>
    </source>
</evidence>
<feature type="transmembrane region" description="Helical" evidence="9">
    <location>
        <begin position="15"/>
        <end position="34"/>
    </location>
</feature>
<accession>A0A0R2A2A2</accession>
<keyword evidence="11" id="KW-1185">Reference proteome</keyword>
<dbReference type="PANTHER" id="PTHR30588">
    <property type="entry name" value="BRANCHED-CHAIN AMINO ACID TRANSPORT SYSTEM 2 CARRIER PROTEIN"/>
    <property type="match status" value="1"/>
</dbReference>
<proteinExistence type="inferred from homology"/>
<feature type="transmembrane region" description="Helical" evidence="9">
    <location>
        <begin position="86"/>
        <end position="105"/>
    </location>
</feature>
<keyword evidence="5 9" id="KW-0812">Transmembrane</keyword>
<evidence type="ECO:0000256" key="9">
    <source>
        <dbReference type="RuleBase" id="RU362122"/>
    </source>
</evidence>
<keyword evidence="8 9" id="KW-0472">Membrane</keyword>
<feature type="transmembrane region" description="Helical" evidence="9">
    <location>
        <begin position="348"/>
        <end position="369"/>
    </location>
</feature>
<dbReference type="GO" id="GO:0015818">
    <property type="term" value="P:isoleucine transport"/>
    <property type="evidence" value="ECO:0007669"/>
    <property type="project" value="TreeGrafter"/>
</dbReference>
<keyword evidence="4" id="KW-1003">Cell membrane</keyword>
<dbReference type="Pfam" id="PF05525">
    <property type="entry name" value="Branch_AA_trans"/>
    <property type="match status" value="1"/>
</dbReference>
<dbReference type="PANTHER" id="PTHR30588:SF0">
    <property type="entry name" value="BRANCHED-CHAIN AMINO ACID PERMEASE BRNQ"/>
    <property type="match status" value="1"/>
</dbReference>
<dbReference type="STRING" id="1423813.FC26_GL000233"/>
<gene>
    <name evidence="10" type="ORF">FC26_GL000233</name>
</gene>
<dbReference type="NCBIfam" id="TIGR00796">
    <property type="entry name" value="livcs"/>
    <property type="match status" value="1"/>
</dbReference>
<dbReference type="AlphaFoldDB" id="A0A0R2A2A2"/>
<evidence type="ECO:0000256" key="8">
    <source>
        <dbReference type="ARBA" id="ARBA00023136"/>
    </source>
</evidence>
<name>A0A0R2A2A2_9LACO</name>
<dbReference type="GO" id="GO:0015190">
    <property type="term" value="F:L-leucine transmembrane transporter activity"/>
    <property type="evidence" value="ECO:0007669"/>
    <property type="project" value="TreeGrafter"/>
</dbReference>
<feature type="transmembrane region" description="Helical" evidence="9">
    <location>
        <begin position="290"/>
        <end position="311"/>
    </location>
</feature>
<dbReference type="EMBL" id="AYYY01000061">
    <property type="protein sequence ID" value="KRM60751.1"/>
    <property type="molecule type" value="Genomic_DNA"/>
</dbReference>
<dbReference type="InterPro" id="IPR004685">
    <property type="entry name" value="Brnchd-chn_aa_trnsp_Livcs"/>
</dbReference>
<feature type="transmembrane region" description="Helical" evidence="9">
    <location>
        <begin position="151"/>
        <end position="176"/>
    </location>
</feature>
<dbReference type="GO" id="GO:0015188">
    <property type="term" value="F:L-isoleucine transmembrane transporter activity"/>
    <property type="evidence" value="ECO:0007669"/>
    <property type="project" value="TreeGrafter"/>
</dbReference>
<dbReference type="GO" id="GO:0005304">
    <property type="term" value="F:L-valine transmembrane transporter activity"/>
    <property type="evidence" value="ECO:0007669"/>
    <property type="project" value="TreeGrafter"/>
</dbReference>
<comment type="subcellular location">
    <subcellularLocation>
        <location evidence="1 9">Cell membrane</location>
        <topology evidence="1 9">Multi-pass membrane protein</topology>
    </subcellularLocation>
</comment>
<protein>
    <recommendedName>
        <fullName evidence="9">Branched-chain amino acid transport system carrier protein</fullName>
    </recommendedName>
</protein>
<keyword evidence="7 9" id="KW-1133">Transmembrane helix</keyword>
<keyword evidence="3 9" id="KW-0813">Transport</keyword>
<dbReference type="Proteomes" id="UP000051733">
    <property type="component" value="Unassembled WGS sequence"/>
</dbReference>
<feature type="transmembrane region" description="Helical" evidence="9">
    <location>
        <begin position="378"/>
        <end position="397"/>
    </location>
</feature>
<organism evidence="10 11">
    <name type="scientific">Paucilactobacillus vaccinostercus DSM 20634</name>
    <dbReference type="NCBI Taxonomy" id="1423813"/>
    <lineage>
        <taxon>Bacteria</taxon>
        <taxon>Bacillati</taxon>
        <taxon>Bacillota</taxon>
        <taxon>Bacilli</taxon>
        <taxon>Lactobacillales</taxon>
        <taxon>Lactobacillaceae</taxon>
        <taxon>Paucilactobacillus</taxon>
    </lineage>
</organism>
<feature type="transmembrane region" description="Helical" evidence="9">
    <location>
        <begin position="196"/>
        <end position="218"/>
    </location>
</feature>
<evidence type="ECO:0000313" key="10">
    <source>
        <dbReference type="EMBL" id="KRM60751.1"/>
    </source>
</evidence>
<dbReference type="GO" id="GO:0005886">
    <property type="term" value="C:plasma membrane"/>
    <property type="evidence" value="ECO:0007669"/>
    <property type="project" value="UniProtKB-SubCell"/>
</dbReference>